<evidence type="ECO:0000256" key="10">
    <source>
        <dbReference type="ARBA" id="ARBA00022741"/>
    </source>
</evidence>
<feature type="modified residue" description="Phosphohistidine" evidence="16">
    <location>
        <position position="1019"/>
    </location>
</feature>
<dbReference type="PANTHER" id="PTHR43047">
    <property type="entry name" value="TWO-COMPONENT HISTIDINE PROTEIN KINASE"/>
    <property type="match status" value="1"/>
</dbReference>
<feature type="chain" id="PRO_5022871057" description="histidine kinase" evidence="18">
    <location>
        <begin position="25"/>
        <end position="1073"/>
    </location>
</feature>
<keyword evidence="5" id="KW-0997">Cell inner membrane</keyword>
<dbReference type="InterPro" id="IPR036890">
    <property type="entry name" value="HATPase_C_sf"/>
</dbReference>
<dbReference type="InterPro" id="IPR003594">
    <property type="entry name" value="HATPase_dom"/>
</dbReference>
<evidence type="ECO:0000313" key="22">
    <source>
        <dbReference type="EMBL" id="VVN05780.1"/>
    </source>
</evidence>
<dbReference type="InterPro" id="IPR049870">
    <property type="entry name" value="BvgS-like_periplasmic1"/>
</dbReference>
<accession>A0A5E6UJJ6</accession>
<organism evidence="22 23">
    <name type="scientific">Pseudomonas fluorescens</name>
    <dbReference type="NCBI Taxonomy" id="294"/>
    <lineage>
        <taxon>Bacteria</taxon>
        <taxon>Pseudomonadati</taxon>
        <taxon>Pseudomonadota</taxon>
        <taxon>Gammaproteobacteria</taxon>
        <taxon>Pseudomonadales</taxon>
        <taxon>Pseudomonadaceae</taxon>
        <taxon>Pseudomonas</taxon>
    </lineage>
</organism>
<evidence type="ECO:0000256" key="5">
    <source>
        <dbReference type="ARBA" id="ARBA00022519"/>
    </source>
</evidence>
<evidence type="ECO:0000259" key="20">
    <source>
        <dbReference type="PROSITE" id="PS50110"/>
    </source>
</evidence>
<evidence type="ECO:0000256" key="17">
    <source>
        <dbReference type="PROSITE-ProRule" id="PRU00169"/>
    </source>
</evidence>
<dbReference type="GO" id="GO:0009927">
    <property type="term" value="F:histidine phosphotransfer kinase activity"/>
    <property type="evidence" value="ECO:0007669"/>
    <property type="project" value="TreeGrafter"/>
</dbReference>
<evidence type="ECO:0000256" key="9">
    <source>
        <dbReference type="ARBA" id="ARBA00022729"/>
    </source>
</evidence>
<evidence type="ECO:0000256" key="16">
    <source>
        <dbReference type="PROSITE-ProRule" id="PRU00110"/>
    </source>
</evidence>
<feature type="modified residue" description="4-aspartylphosphate" evidence="17">
    <location>
        <position position="884"/>
    </location>
</feature>
<dbReference type="PROSITE" id="PS50110">
    <property type="entry name" value="RESPONSE_REGULATORY"/>
    <property type="match status" value="1"/>
</dbReference>
<dbReference type="CDD" id="cd13707">
    <property type="entry name" value="PBP2_BvgS_D2"/>
    <property type="match status" value="1"/>
</dbReference>
<evidence type="ECO:0000259" key="19">
    <source>
        <dbReference type="PROSITE" id="PS50109"/>
    </source>
</evidence>
<dbReference type="GO" id="GO:0000155">
    <property type="term" value="F:phosphorelay sensor kinase activity"/>
    <property type="evidence" value="ECO:0007669"/>
    <property type="project" value="InterPro"/>
</dbReference>
<keyword evidence="15" id="KW-0472">Membrane</keyword>
<dbReference type="Gene3D" id="3.40.190.10">
    <property type="entry name" value="Periplasmic binding protein-like II"/>
    <property type="match status" value="4"/>
</dbReference>
<comment type="catalytic activity">
    <reaction evidence="1">
        <text>ATP + protein L-histidine = ADP + protein N-phospho-L-histidine.</text>
        <dbReference type="EC" id="2.7.13.3"/>
    </reaction>
</comment>
<dbReference type="InterPro" id="IPR049871">
    <property type="entry name" value="BvgS-like_periplasmic2"/>
</dbReference>
<keyword evidence="13" id="KW-1133">Transmembrane helix</keyword>
<keyword evidence="14" id="KW-0902">Two-component regulatory system</keyword>
<evidence type="ECO:0000259" key="21">
    <source>
        <dbReference type="PROSITE" id="PS50894"/>
    </source>
</evidence>
<dbReference type="CDD" id="cd00082">
    <property type="entry name" value="HisKA"/>
    <property type="match status" value="1"/>
</dbReference>
<dbReference type="SUPFAM" id="SSF55874">
    <property type="entry name" value="ATPase domain of HSP90 chaperone/DNA topoisomerase II/histidine kinase"/>
    <property type="match status" value="1"/>
</dbReference>
<dbReference type="Gene3D" id="1.20.120.160">
    <property type="entry name" value="HPT domain"/>
    <property type="match status" value="1"/>
</dbReference>
<dbReference type="PRINTS" id="PR00344">
    <property type="entry name" value="BCTRLSENSOR"/>
</dbReference>
<keyword evidence="9 18" id="KW-0732">Signal</keyword>
<dbReference type="PANTHER" id="PTHR43047:SF72">
    <property type="entry name" value="OSMOSENSING HISTIDINE PROTEIN KINASE SLN1"/>
    <property type="match status" value="1"/>
</dbReference>
<dbReference type="InterPro" id="IPR001789">
    <property type="entry name" value="Sig_transdc_resp-reg_receiver"/>
</dbReference>
<dbReference type="CDD" id="cd00088">
    <property type="entry name" value="HPT"/>
    <property type="match status" value="1"/>
</dbReference>
<dbReference type="OrthoDB" id="9797243at2"/>
<name>A0A5E6UJJ6_PSEFL</name>
<dbReference type="InterPro" id="IPR004358">
    <property type="entry name" value="Sig_transdc_His_kin-like_C"/>
</dbReference>
<feature type="domain" description="HPt" evidence="21">
    <location>
        <begin position="980"/>
        <end position="1073"/>
    </location>
</feature>
<evidence type="ECO:0000256" key="3">
    <source>
        <dbReference type="ARBA" id="ARBA00012438"/>
    </source>
</evidence>
<proteinExistence type="predicted"/>
<dbReference type="Pfam" id="PF00512">
    <property type="entry name" value="HisKA"/>
    <property type="match status" value="1"/>
</dbReference>
<dbReference type="CDD" id="cd17546">
    <property type="entry name" value="REC_hyHK_CKI1_RcsC-like"/>
    <property type="match status" value="1"/>
</dbReference>
<dbReference type="SUPFAM" id="SSF47384">
    <property type="entry name" value="Homodimeric domain of signal transducing histidine kinase"/>
    <property type="match status" value="1"/>
</dbReference>
<protein>
    <recommendedName>
        <fullName evidence="3">histidine kinase</fullName>
        <ecNumber evidence="3">2.7.13.3</ecNumber>
    </recommendedName>
</protein>
<feature type="signal peptide" evidence="18">
    <location>
        <begin position="1"/>
        <end position="24"/>
    </location>
</feature>
<evidence type="ECO:0000256" key="18">
    <source>
        <dbReference type="SAM" id="SignalP"/>
    </source>
</evidence>
<evidence type="ECO:0000256" key="12">
    <source>
        <dbReference type="ARBA" id="ARBA00022840"/>
    </source>
</evidence>
<dbReference type="FunFam" id="3.30.565.10:FF:000010">
    <property type="entry name" value="Sensor histidine kinase RcsC"/>
    <property type="match status" value="1"/>
</dbReference>
<dbReference type="EMBL" id="CABVGX010000029">
    <property type="protein sequence ID" value="VVN05780.1"/>
    <property type="molecule type" value="Genomic_DNA"/>
</dbReference>
<dbReference type="InterPro" id="IPR011006">
    <property type="entry name" value="CheY-like_superfamily"/>
</dbReference>
<dbReference type="Pfam" id="PF00497">
    <property type="entry name" value="SBP_bac_3"/>
    <property type="match status" value="2"/>
</dbReference>
<dbReference type="InterPro" id="IPR003661">
    <property type="entry name" value="HisK_dim/P_dom"/>
</dbReference>
<dbReference type="InterPro" id="IPR036097">
    <property type="entry name" value="HisK_dim/P_sf"/>
</dbReference>
<dbReference type="SUPFAM" id="SSF52172">
    <property type="entry name" value="CheY-like"/>
    <property type="match status" value="1"/>
</dbReference>
<keyword evidence="8" id="KW-0812">Transmembrane</keyword>
<keyword evidence="4" id="KW-1003">Cell membrane</keyword>
<dbReference type="RefSeq" id="WP_150581637.1">
    <property type="nucleotide sequence ID" value="NZ_CABVGX010000029.1"/>
</dbReference>
<dbReference type="Gene3D" id="1.10.287.130">
    <property type="match status" value="1"/>
</dbReference>
<evidence type="ECO:0000256" key="6">
    <source>
        <dbReference type="ARBA" id="ARBA00022553"/>
    </source>
</evidence>
<keyword evidence="12" id="KW-0067">ATP-binding</keyword>
<evidence type="ECO:0000256" key="4">
    <source>
        <dbReference type="ARBA" id="ARBA00022475"/>
    </source>
</evidence>
<dbReference type="SMART" id="SM00448">
    <property type="entry name" value="REC"/>
    <property type="match status" value="1"/>
</dbReference>
<dbReference type="Pfam" id="PF02518">
    <property type="entry name" value="HATPase_c"/>
    <property type="match status" value="1"/>
</dbReference>
<dbReference type="InterPro" id="IPR001638">
    <property type="entry name" value="Solute-binding_3/MltF_N"/>
</dbReference>
<feature type="domain" description="Response regulatory" evidence="20">
    <location>
        <begin position="835"/>
        <end position="954"/>
    </location>
</feature>
<dbReference type="InterPro" id="IPR036641">
    <property type="entry name" value="HPT_dom_sf"/>
</dbReference>
<comment type="subcellular location">
    <subcellularLocation>
        <location evidence="2">Cell inner membrane</location>
        <topology evidence="2">Multi-pass membrane protein</topology>
    </subcellularLocation>
</comment>
<dbReference type="CDD" id="cd16922">
    <property type="entry name" value="HATPase_EvgS-ArcB-TorS-like"/>
    <property type="match status" value="1"/>
</dbReference>
<dbReference type="InterPro" id="IPR008207">
    <property type="entry name" value="Sig_transdc_His_kin_Hpt_dom"/>
</dbReference>
<evidence type="ECO:0000256" key="13">
    <source>
        <dbReference type="ARBA" id="ARBA00022989"/>
    </source>
</evidence>
<keyword evidence="11 22" id="KW-0418">Kinase</keyword>
<dbReference type="GO" id="GO:0005524">
    <property type="term" value="F:ATP binding"/>
    <property type="evidence" value="ECO:0007669"/>
    <property type="project" value="UniProtKB-KW"/>
</dbReference>
<evidence type="ECO:0000256" key="1">
    <source>
        <dbReference type="ARBA" id="ARBA00000085"/>
    </source>
</evidence>
<evidence type="ECO:0000256" key="8">
    <source>
        <dbReference type="ARBA" id="ARBA00022692"/>
    </source>
</evidence>
<evidence type="ECO:0000313" key="23">
    <source>
        <dbReference type="Proteomes" id="UP000325607"/>
    </source>
</evidence>
<dbReference type="SUPFAM" id="SSF47226">
    <property type="entry name" value="Histidine-containing phosphotransfer domain, HPT domain"/>
    <property type="match status" value="1"/>
</dbReference>
<keyword evidence="6 17" id="KW-0597">Phosphoprotein</keyword>
<sequence precursor="true">MKTSVKRLAAFVFSALLWASSVCADPRTLTLLGRSSVDGQNVKLAQDDARWLREKGRLVLAISAPDYPPFDITTTGSDYEGLTADYAGLLRQLLQVDIVVQRYASRGEAVRAIKLGSADLLGTANRYEVEDPLLSMSAVYADDQPVLVTRIDMPHALQPKLAGQRLAMLYHYLPAKQVQAFYPNANVQLFPSTLEAVGAVAFGQADVYLGDAISTHHLISKNYLNNVQLADFSHIEPGGFAFAMRDGNRQLQRIVNKALASVPTNERLNILRRWGANGASIAATQTMNFSIAEQKWLDRNPRLRVAINPNLMPISFYDSEGKLIGIVADVLAKISLRTGLQFDMRPTKSVAEVLGWISTGQVDLVAGIGPSIERETQLRFTRPFLTSPSVLVTRIGPENPATLDDMAGKTLAITQGSSEGEFIRQHFPAIRLVDAPLTGDVMAMVASGEADGGINSLISARYMISRLYRDKLQVTTTVGTDPARATLATARESEELQAILDKALLSIAPEEFDALTLYWRNDQIVEQSFWLRHRQDVFQAFAAAGALLLLALAWIGWQRRQIRQRQQLLSQLQDAKDVADDANRAKTTFLATMSHEIRTPMNALLGMLELALKRADEGFVDRPAIEVASNAGQQLLGLIGDILDIARIESGHLSLAPERANLRSLTESVCRVFEGLARQKELDWRVELDERSDQAVLVDPTRYKQVLSNLLSNAIKFTCEGEVKLTLHIEPGAPGHLQVRVWIEDTGIGISEFDQQRLFSSFVQAGNNPHSARHGSGLGLVISRTLCEMMDGTLQLDSTLGRGTRLELCLDLPAMEALPPSERSASTQVTSRTLAILVVDDYPANRLLLSRQLSYLGHSVMDAEDGQHGLEKWRDNAFDVLITDCNMPVLSGYELARAIRDEECARGRPRTLILGFTANAQPEEKTRCLAAGMDDCLFKPIRLADLSAWLSAHFAGGVKVDPSAFAEIDLSGLERYVGADRELINQLLSALAVTNRSDRQALLEAHASGSQHELHTLAHRIKGGALMVRADGLIQCCQALEQACGSGETALVNAAVDQLQQAMTRLDQYLASV</sequence>
<dbReference type="SUPFAM" id="SSF53850">
    <property type="entry name" value="Periplasmic binding protein-like II"/>
    <property type="match status" value="2"/>
</dbReference>
<dbReference type="SMART" id="SM00387">
    <property type="entry name" value="HATPase_c"/>
    <property type="match status" value="1"/>
</dbReference>
<dbReference type="Proteomes" id="UP000325607">
    <property type="component" value="Unassembled WGS sequence"/>
</dbReference>
<evidence type="ECO:0000256" key="14">
    <source>
        <dbReference type="ARBA" id="ARBA00023012"/>
    </source>
</evidence>
<evidence type="ECO:0000256" key="2">
    <source>
        <dbReference type="ARBA" id="ARBA00004429"/>
    </source>
</evidence>
<feature type="domain" description="Histidine kinase" evidence="19">
    <location>
        <begin position="592"/>
        <end position="814"/>
    </location>
</feature>
<keyword evidence="10" id="KW-0547">Nucleotide-binding</keyword>
<evidence type="ECO:0000256" key="7">
    <source>
        <dbReference type="ARBA" id="ARBA00022679"/>
    </source>
</evidence>
<dbReference type="Pfam" id="PF00072">
    <property type="entry name" value="Response_reg"/>
    <property type="match status" value="1"/>
</dbReference>
<dbReference type="AlphaFoldDB" id="A0A5E6UJJ6"/>
<dbReference type="Pfam" id="PF01627">
    <property type="entry name" value="Hpt"/>
    <property type="match status" value="1"/>
</dbReference>
<evidence type="ECO:0000256" key="11">
    <source>
        <dbReference type="ARBA" id="ARBA00022777"/>
    </source>
</evidence>
<dbReference type="SMART" id="SM00388">
    <property type="entry name" value="HisKA"/>
    <property type="match status" value="1"/>
</dbReference>
<dbReference type="SMART" id="SM00062">
    <property type="entry name" value="PBPb"/>
    <property type="match status" value="2"/>
</dbReference>
<dbReference type="PROSITE" id="PS50109">
    <property type="entry name" value="HIS_KIN"/>
    <property type="match status" value="1"/>
</dbReference>
<reference evidence="22 23" key="1">
    <citation type="submission" date="2019-09" db="EMBL/GenBank/DDBJ databases">
        <authorList>
            <person name="Chandra G."/>
            <person name="Truman W A."/>
        </authorList>
    </citation>
    <scope>NUCLEOTIDE SEQUENCE [LARGE SCALE GENOMIC DNA]</scope>
    <source>
        <strain evidence="22">PS645</strain>
    </source>
</reference>
<dbReference type="EC" id="2.7.13.3" evidence="3"/>
<dbReference type="GO" id="GO:0005886">
    <property type="term" value="C:plasma membrane"/>
    <property type="evidence" value="ECO:0007669"/>
    <property type="project" value="UniProtKB-SubCell"/>
</dbReference>
<keyword evidence="7 22" id="KW-0808">Transferase</keyword>
<dbReference type="CDD" id="cd13705">
    <property type="entry name" value="PBP2_BvgS_D1"/>
    <property type="match status" value="1"/>
</dbReference>
<dbReference type="Gene3D" id="3.30.565.10">
    <property type="entry name" value="Histidine kinase-like ATPase, C-terminal domain"/>
    <property type="match status" value="1"/>
</dbReference>
<dbReference type="InterPro" id="IPR005467">
    <property type="entry name" value="His_kinase_dom"/>
</dbReference>
<evidence type="ECO:0000256" key="15">
    <source>
        <dbReference type="ARBA" id="ARBA00023136"/>
    </source>
</evidence>
<dbReference type="Gene3D" id="3.40.50.2300">
    <property type="match status" value="1"/>
</dbReference>
<dbReference type="PROSITE" id="PS50894">
    <property type="entry name" value="HPT"/>
    <property type="match status" value="1"/>
</dbReference>
<gene>
    <name evidence="22" type="primary">rcsC_11</name>
    <name evidence="22" type="ORF">PS645_03528</name>
</gene>